<comment type="similarity">
    <text evidence="3">Belongs to the metallo-dependent hydrolases superfamily. Adenosine and AMP deaminases family. ADGF subfamily.</text>
</comment>
<comment type="catalytic activity">
    <reaction evidence="9">
        <text>adenosine + H2O + H(+) = inosine + NH4(+)</text>
        <dbReference type="Rhea" id="RHEA:24408"/>
        <dbReference type="ChEBI" id="CHEBI:15377"/>
        <dbReference type="ChEBI" id="CHEBI:15378"/>
        <dbReference type="ChEBI" id="CHEBI:16335"/>
        <dbReference type="ChEBI" id="CHEBI:17596"/>
        <dbReference type="ChEBI" id="CHEBI:28938"/>
        <dbReference type="EC" id="3.5.4.4"/>
    </reaction>
</comment>
<dbReference type="InterPro" id="IPR006331">
    <property type="entry name" value="ADGF"/>
</dbReference>
<dbReference type="GO" id="GO:0046103">
    <property type="term" value="P:inosine biosynthetic process"/>
    <property type="evidence" value="ECO:0007669"/>
    <property type="project" value="TreeGrafter"/>
</dbReference>
<dbReference type="EC" id="3.5.4.4" evidence="4"/>
<comment type="caution">
    <text evidence="11">The sequence shown here is derived from an EMBL/GenBank/DDBJ whole genome shotgun (WGS) entry which is preliminary data.</text>
</comment>
<evidence type="ECO:0000313" key="11">
    <source>
        <dbReference type="EMBL" id="KAJ8023545.1"/>
    </source>
</evidence>
<dbReference type="GO" id="GO:0006154">
    <property type="term" value="P:adenosine catabolic process"/>
    <property type="evidence" value="ECO:0007669"/>
    <property type="project" value="InterPro"/>
</dbReference>
<keyword evidence="12" id="KW-1185">Reference proteome</keyword>
<name>A0A9Q0YJ69_HOLLE</name>
<dbReference type="EMBL" id="JAIZAY010000019">
    <property type="protein sequence ID" value="KAJ8023545.1"/>
    <property type="molecule type" value="Genomic_DNA"/>
</dbReference>
<keyword evidence="6" id="KW-0479">Metal-binding</keyword>
<comment type="cofactor">
    <cofactor evidence="1">
        <name>Zn(2+)</name>
        <dbReference type="ChEBI" id="CHEBI:29105"/>
    </cofactor>
</comment>
<evidence type="ECO:0000259" key="10">
    <source>
        <dbReference type="Pfam" id="PF00962"/>
    </source>
</evidence>
<organism evidence="11 12">
    <name type="scientific">Holothuria leucospilota</name>
    <name type="common">Black long sea cucumber</name>
    <name type="synonym">Mertensiothuria leucospilota</name>
    <dbReference type="NCBI Taxonomy" id="206669"/>
    <lineage>
        <taxon>Eukaryota</taxon>
        <taxon>Metazoa</taxon>
        <taxon>Echinodermata</taxon>
        <taxon>Eleutherozoa</taxon>
        <taxon>Echinozoa</taxon>
        <taxon>Holothuroidea</taxon>
        <taxon>Aspidochirotacea</taxon>
        <taxon>Aspidochirotida</taxon>
        <taxon>Holothuriidae</taxon>
        <taxon>Holothuria</taxon>
    </lineage>
</organism>
<evidence type="ECO:0000256" key="9">
    <source>
        <dbReference type="ARBA" id="ARBA00047764"/>
    </source>
</evidence>
<dbReference type="Pfam" id="PF00962">
    <property type="entry name" value="A_deaminase"/>
    <property type="match status" value="1"/>
</dbReference>
<dbReference type="AlphaFoldDB" id="A0A9Q0YJ69"/>
<evidence type="ECO:0000256" key="1">
    <source>
        <dbReference type="ARBA" id="ARBA00001947"/>
    </source>
</evidence>
<dbReference type="Gene3D" id="3.20.20.140">
    <property type="entry name" value="Metal-dependent hydrolases"/>
    <property type="match status" value="1"/>
</dbReference>
<dbReference type="PANTHER" id="PTHR11409:SF39">
    <property type="entry name" value="ADENOSINE DEAMINASE 2"/>
    <property type="match status" value="1"/>
</dbReference>
<dbReference type="InterPro" id="IPR001365">
    <property type="entry name" value="A_deaminase_dom"/>
</dbReference>
<evidence type="ECO:0000256" key="2">
    <source>
        <dbReference type="ARBA" id="ARBA00004613"/>
    </source>
</evidence>
<protein>
    <recommendedName>
        <fullName evidence="4">adenosine deaminase</fullName>
        <ecNumber evidence="4">3.5.4.4</ecNumber>
    </recommendedName>
</protein>
<keyword evidence="5" id="KW-0964">Secreted</keyword>
<dbReference type="GO" id="GO:0046872">
    <property type="term" value="F:metal ion binding"/>
    <property type="evidence" value="ECO:0007669"/>
    <property type="project" value="UniProtKB-KW"/>
</dbReference>
<evidence type="ECO:0000256" key="7">
    <source>
        <dbReference type="ARBA" id="ARBA00022729"/>
    </source>
</evidence>
<dbReference type="Proteomes" id="UP001152320">
    <property type="component" value="Chromosome 19"/>
</dbReference>
<dbReference type="GO" id="GO:0005615">
    <property type="term" value="C:extracellular space"/>
    <property type="evidence" value="ECO:0007669"/>
    <property type="project" value="InterPro"/>
</dbReference>
<dbReference type="OrthoDB" id="7202371at2759"/>
<evidence type="ECO:0000256" key="6">
    <source>
        <dbReference type="ARBA" id="ARBA00022723"/>
    </source>
</evidence>
<keyword evidence="7" id="KW-0732">Signal</keyword>
<evidence type="ECO:0000256" key="5">
    <source>
        <dbReference type="ARBA" id="ARBA00022525"/>
    </source>
</evidence>
<accession>A0A9Q0YJ69</accession>
<dbReference type="InterPro" id="IPR006330">
    <property type="entry name" value="Ado/ade_deaminase"/>
</dbReference>
<keyword evidence="8" id="KW-0378">Hydrolase</keyword>
<dbReference type="InterPro" id="IPR032466">
    <property type="entry name" value="Metal_Hydrolase"/>
</dbReference>
<comment type="subcellular location">
    <subcellularLocation>
        <location evidence="2">Secreted</location>
    </subcellularLocation>
</comment>
<sequence length="478" mass="55507">MANNRFRLKLSDIRTERCRAFSVLLVVFNIFASVKSFPTCTDKRCVLQTSRFLLQEEYSLSIGDRVKLNKEEKLVNSKILAPIKEEELKRNDYLSDKSEVFKFIRKMPKGGDLHIHDTSMVDIHWVVSQLTYLPNLYYCDTQGGKFVRFRYSDRVPEREDFCDNSWTSVKERREEIGPDEFDKMLYYKMTMDRKDQSAQVAWDKFVGSIDCIADLMYSETGFRRYFKRALTELYEDNVMYVEVRTVMTSILSNDGRRFSREDTLRNFIEVTDEFKNENPGFIGAKFIFLSIRSMPRDILEKDIRTAMELHMKYPKHLIGYDLVRDENRGPPYSELLDILFIPAQNGINLPFFFHAGETNRFGDTDENILFAILLNTTRIGHAYALSKHPLLMNLVKEKDIAIEVNPISNQVLNLVSDLRNHPGVVFFANGLPVVICSDDPATWRTSGLSYDYHAAFMAFTKAKDGLEVLKEISKNGIK</sequence>
<gene>
    <name evidence="11" type="ORF">HOLleu_36012</name>
</gene>
<dbReference type="NCBIfam" id="TIGR01431">
    <property type="entry name" value="adm_rel"/>
    <property type="match status" value="1"/>
</dbReference>
<dbReference type="GO" id="GO:0004000">
    <property type="term" value="F:adenosine deaminase activity"/>
    <property type="evidence" value="ECO:0007669"/>
    <property type="project" value="InterPro"/>
</dbReference>
<evidence type="ECO:0000256" key="3">
    <source>
        <dbReference type="ARBA" id="ARBA00006083"/>
    </source>
</evidence>
<dbReference type="PANTHER" id="PTHR11409">
    <property type="entry name" value="ADENOSINE DEAMINASE"/>
    <property type="match status" value="1"/>
</dbReference>
<dbReference type="SUPFAM" id="SSF51556">
    <property type="entry name" value="Metallo-dependent hydrolases"/>
    <property type="match status" value="1"/>
</dbReference>
<evidence type="ECO:0000256" key="4">
    <source>
        <dbReference type="ARBA" id="ARBA00012784"/>
    </source>
</evidence>
<dbReference type="FunFam" id="3.20.20.140:FF:000017">
    <property type="entry name" value="Adenosine deaminase 2"/>
    <property type="match status" value="1"/>
</dbReference>
<feature type="domain" description="Adenosine deaminase" evidence="10">
    <location>
        <begin position="196"/>
        <end position="478"/>
    </location>
</feature>
<evidence type="ECO:0000256" key="8">
    <source>
        <dbReference type="ARBA" id="ARBA00022801"/>
    </source>
</evidence>
<evidence type="ECO:0000313" key="12">
    <source>
        <dbReference type="Proteomes" id="UP001152320"/>
    </source>
</evidence>
<proteinExistence type="inferred from homology"/>
<reference evidence="11" key="1">
    <citation type="submission" date="2021-10" db="EMBL/GenBank/DDBJ databases">
        <title>Tropical sea cucumber genome reveals ecological adaptation and Cuvierian tubules defense mechanism.</title>
        <authorList>
            <person name="Chen T."/>
        </authorList>
    </citation>
    <scope>NUCLEOTIDE SEQUENCE</scope>
    <source>
        <strain evidence="11">Nanhai2018</strain>
        <tissue evidence="11">Muscle</tissue>
    </source>
</reference>